<name>A0A1F8F5P4_9BACT</name>
<dbReference type="SUPFAM" id="SSF53850">
    <property type="entry name" value="Periplasmic binding protein-like II"/>
    <property type="match status" value="1"/>
</dbReference>
<dbReference type="Gene3D" id="3.90.76.10">
    <property type="entry name" value="Dipeptide-binding Protein, Domain 1"/>
    <property type="match status" value="1"/>
</dbReference>
<sequence length="596" mass="67590">MNDHQLDDFFGFKSPDEEKKRKEGIRESILKNLGQSLKLRLIPRVLSQKERRLILALLILVAGSIASLPFTFYYHFTATRPDYGGSFSEGVIGEPRHINPLLAKTDADNDLTELIFSGLMKYNDTGKLVPDLAKSYEISSDGLKYTVYIKEDAEWSDGKPVSADDIIFTIQTIQNSDYGSSLRINWQGVEVEKAGDYAVIFKLKNKYAQFLNNLTVKILPKHLWQDIKPINFALSELNIKPIASGPFKFKKLKKDKLGAIRSYELEANKNFYDGRPYIDNIEFKFYASEDAMIDAHNKGEIGAMSFVSPKNIKKIKFKQRLSIQKINMPRYFAVFFNQNQSKLLSDKNVRLALAYGTDKNDLIKQVLDDNGITVDSPLVGGALDISDSVTKYSYDPDNAKKMLSTAGWTNADEHGILSKKDGSDRLSVKITTSTWPELAEVANILKEQWSKIGVEVNTEVLPITELQQTIKDRGYQTLLFGEILNIDPDPFSLWHSSQKREPGLNLALYDNKAADTLLEDARQTLNPLERAKKYDDFQKLVAEDIPAIFLYNPQYLYAQSNKINGFDSKIIAAPSDRFANANQWYVETKRAFGEKE</sequence>
<dbReference type="AlphaFoldDB" id="A0A1F8F5P4"/>
<evidence type="ECO:0000256" key="2">
    <source>
        <dbReference type="ARBA" id="ARBA00022448"/>
    </source>
</evidence>
<feature type="domain" description="Solute-binding protein family 5" evidence="5">
    <location>
        <begin position="127"/>
        <end position="497"/>
    </location>
</feature>
<keyword evidence="3" id="KW-0732">Signal</keyword>
<evidence type="ECO:0000256" key="4">
    <source>
        <dbReference type="SAM" id="Phobius"/>
    </source>
</evidence>
<dbReference type="Gene3D" id="3.40.190.10">
    <property type="entry name" value="Periplasmic binding protein-like II"/>
    <property type="match status" value="1"/>
</dbReference>
<dbReference type="PANTHER" id="PTHR30290">
    <property type="entry name" value="PERIPLASMIC BINDING COMPONENT OF ABC TRANSPORTER"/>
    <property type="match status" value="1"/>
</dbReference>
<dbReference type="GO" id="GO:0015833">
    <property type="term" value="P:peptide transport"/>
    <property type="evidence" value="ECO:0007669"/>
    <property type="project" value="TreeGrafter"/>
</dbReference>
<proteinExistence type="inferred from homology"/>
<dbReference type="Pfam" id="PF00496">
    <property type="entry name" value="SBP_bac_5"/>
    <property type="match status" value="1"/>
</dbReference>
<evidence type="ECO:0000259" key="5">
    <source>
        <dbReference type="Pfam" id="PF00496"/>
    </source>
</evidence>
<keyword evidence="4" id="KW-0472">Membrane</keyword>
<dbReference type="Gene3D" id="3.10.105.10">
    <property type="entry name" value="Dipeptide-binding Protein, Domain 3"/>
    <property type="match status" value="1"/>
</dbReference>
<accession>A0A1F8F5P4</accession>
<comment type="caution">
    <text evidence="6">The sequence shown here is derived from an EMBL/GenBank/DDBJ whole genome shotgun (WGS) entry which is preliminary data.</text>
</comment>
<dbReference type="GO" id="GO:0043190">
    <property type="term" value="C:ATP-binding cassette (ABC) transporter complex"/>
    <property type="evidence" value="ECO:0007669"/>
    <property type="project" value="InterPro"/>
</dbReference>
<evidence type="ECO:0000313" key="7">
    <source>
        <dbReference type="Proteomes" id="UP000178023"/>
    </source>
</evidence>
<keyword evidence="2" id="KW-0813">Transport</keyword>
<evidence type="ECO:0000256" key="1">
    <source>
        <dbReference type="ARBA" id="ARBA00005695"/>
    </source>
</evidence>
<dbReference type="GO" id="GO:1904680">
    <property type="term" value="F:peptide transmembrane transporter activity"/>
    <property type="evidence" value="ECO:0007669"/>
    <property type="project" value="TreeGrafter"/>
</dbReference>
<keyword evidence="4" id="KW-1133">Transmembrane helix</keyword>
<keyword evidence="4" id="KW-0812">Transmembrane</keyword>
<dbReference type="InterPro" id="IPR000914">
    <property type="entry name" value="SBP_5_dom"/>
</dbReference>
<feature type="transmembrane region" description="Helical" evidence="4">
    <location>
        <begin position="53"/>
        <end position="76"/>
    </location>
</feature>
<protein>
    <recommendedName>
        <fullName evidence="5">Solute-binding protein family 5 domain-containing protein</fullName>
    </recommendedName>
</protein>
<dbReference type="GO" id="GO:0042597">
    <property type="term" value="C:periplasmic space"/>
    <property type="evidence" value="ECO:0007669"/>
    <property type="project" value="UniProtKB-ARBA"/>
</dbReference>
<dbReference type="PANTHER" id="PTHR30290:SF9">
    <property type="entry name" value="OLIGOPEPTIDE-BINDING PROTEIN APPA"/>
    <property type="match status" value="1"/>
</dbReference>
<dbReference type="PIRSF" id="PIRSF002741">
    <property type="entry name" value="MppA"/>
    <property type="match status" value="1"/>
</dbReference>
<organism evidence="6 7">
    <name type="scientific">Candidatus Yanofskybacteria bacterium RIFCSPHIGHO2_01_FULL_45_42</name>
    <dbReference type="NCBI Taxonomy" id="1802671"/>
    <lineage>
        <taxon>Bacteria</taxon>
        <taxon>Candidatus Yanofskyibacteriota</taxon>
    </lineage>
</organism>
<dbReference type="EMBL" id="MGJL01000004">
    <property type="protein sequence ID" value="OGN08474.1"/>
    <property type="molecule type" value="Genomic_DNA"/>
</dbReference>
<evidence type="ECO:0000313" key="6">
    <source>
        <dbReference type="EMBL" id="OGN08474.1"/>
    </source>
</evidence>
<reference evidence="6 7" key="1">
    <citation type="journal article" date="2016" name="Nat. Commun.">
        <title>Thousands of microbial genomes shed light on interconnected biogeochemical processes in an aquifer system.</title>
        <authorList>
            <person name="Anantharaman K."/>
            <person name="Brown C.T."/>
            <person name="Hug L.A."/>
            <person name="Sharon I."/>
            <person name="Castelle C.J."/>
            <person name="Probst A.J."/>
            <person name="Thomas B.C."/>
            <person name="Singh A."/>
            <person name="Wilkins M.J."/>
            <person name="Karaoz U."/>
            <person name="Brodie E.L."/>
            <person name="Williams K.H."/>
            <person name="Hubbard S.S."/>
            <person name="Banfield J.F."/>
        </authorList>
    </citation>
    <scope>NUCLEOTIDE SEQUENCE [LARGE SCALE GENOMIC DNA]</scope>
</reference>
<evidence type="ECO:0000256" key="3">
    <source>
        <dbReference type="ARBA" id="ARBA00022729"/>
    </source>
</evidence>
<gene>
    <name evidence="6" type="ORF">A2750_02020</name>
</gene>
<dbReference type="InterPro" id="IPR030678">
    <property type="entry name" value="Peptide/Ni-bd"/>
</dbReference>
<dbReference type="InterPro" id="IPR039424">
    <property type="entry name" value="SBP_5"/>
</dbReference>
<dbReference type="Proteomes" id="UP000178023">
    <property type="component" value="Unassembled WGS sequence"/>
</dbReference>
<comment type="similarity">
    <text evidence="1">Belongs to the bacterial solute-binding protein 5 family.</text>
</comment>